<dbReference type="OrthoDB" id="10425353at2759"/>
<reference evidence="2 3" key="1">
    <citation type="submission" date="2018-02" db="EMBL/GenBank/DDBJ databases">
        <title>Draft genome of wild Prunus yedoensis var. nudiflora.</title>
        <authorList>
            <person name="Baek S."/>
            <person name="Kim J.-H."/>
            <person name="Choi K."/>
            <person name="Kim G.-B."/>
            <person name="Cho A."/>
            <person name="Jang H."/>
            <person name="Shin C.-H."/>
            <person name="Yu H.-J."/>
            <person name="Mun J.-H."/>
        </authorList>
    </citation>
    <scope>NUCLEOTIDE SEQUENCE [LARGE SCALE GENOMIC DNA]</scope>
    <source>
        <strain evidence="3">cv. Jeju island</strain>
        <tissue evidence="2">Leaf</tissue>
    </source>
</reference>
<dbReference type="Proteomes" id="UP000250321">
    <property type="component" value="Unassembled WGS sequence"/>
</dbReference>
<feature type="region of interest" description="Disordered" evidence="1">
    <location>
        <begin position="1"/>
        <end position="53"/>
    </location>
</feature>
<evidence type="ECO:0000313" key="3">
    <source>
        <dbReference type="Proteomes" id="UP000250321"/>
    </source>
</evidence>
<name>A0A314US44_PRUYE</name>
<proteinExistence type="predicted"/>
<comment type="caution">
    <text evidence="2">The sequence shown here is derived from an EMBL/GenBank/DDBJ whole genome shotgun (WGS) entry which is preliminary data.</text>
</comment>
<evidence type="ECO:0000256" key="1">
    <source>
        <dbReference type="SAM" id="MobiDB-lite"/>
    </source>
</evidence>
<keyword evidence="3" id="KW-1185">Reference proteome</keyword>
<feature type="compositionally biased region" description="Basic and acidic residues" evidence="1">
    <location>
        <begin position="1"/>
        <end position="32"/>
    </location>
</feature>
<protein>
    <submittedName>
        <fullName evidence="2">Uncharacterized protein</fullName>
    </submittedName>
</protein>
<dbReference type="AlphaFoldDB" id="A0A314US44"/>
<evidence type="ECO:0000313" key="2">
    <source>
        <dbReference type="EMBL" id="PQM40290.1"/>
    </source>
</evidence>
<sequence>MRLKRSVETEEIHNFKSLDKKAKRSQREEHSGSSKGRKVKSYGSAKRRRGQALRRNLFSEDSLQEVKVMETEDWRKVRQQATDEVGGDP</sequence>
<dbReference type="EMBL" id="PJQY01003093">
    <property type="protein sequence ID" value="PQM40290.1"/>
    <property type="molecule type" value="Genomic_DNA"/>
</dbReference>
<feature type="compositionally biased region" description="Basic residues" evidence="1">
    <location>
        <begin position="35"/>
        <end position="52"/>
    </location>
</feature>
<organism evidence="2 3">
    <name type="scientific">Prunus yedoensis var. nudiflora</name>
    <dbReference type="NCBI Taxonomy" id="2094558"/>
    <lineage>
        <taxon>Eukaryota</taxon>
        <taxon>Viridiplantae</taxon>
        <taxon>Streptophyta</taxon>
        <taxon>Embryophyta</taxon>
        <taxon>Tracheophyta</taxon>
        <taxon>Spermatophyta</taxon>
        <taxon>Magnoliopsida</taxon>
        <taxon>eudicotyledons</taxon>
        <taxon>Gunneridae</taxon>
        <taxon>Pentapetalae</taxon>
        <taxon>rosids</taxon>
        <taxon>fabids</taxon>
        <taxon>Rosales</taxon>
        <taxon>Rosaceae</taxon>
        <taxon>Amygdaloideae</taxon>
        <taxon>Amygdaleae</taxon>
        <taxon>Prunus</taxon>
    </lineage>
</organism>
<accession>A0A314US44</accession>
<gene>
    <name evidence="2" type="ORF">Pyn_10855</name>
</gene>